<gene>
    <name evidence="2" type="ORF">BSK51_04195</name>
</gene>
<organism evidence="2 3">
    <name type="scientific">Paenibacillus odorifer</name>
    <dbReference type="NCBI Taxonomy" id="189426"/>
    <lineage>
        <taxon>Bacteria</taxon>
        <taxon>Bacillati</taxon>
        <taxon>Bacillota</taxon>
        <taxon>Bacilli</taxon>
        <taxon>Bacillales</taxon>
        <taxon>Paenibacillaceae</taxon>
        <taxon>Paenibacillus</taxon>
    </lineage>
</organism>
<proteinExistence type="predicted"/>
<dbReference type="InterPro" id="IPR018711">
    <property type="entry name" value="NAGPA"/>
</dbReference>
<dbReference type="CDD" id="cd19958">
    <property type="entry name" value="pyocin_knob"/>
    <property type="match status" value="1"/>
</dbReference>
<comment type="caution">
    <text evidence="2">The sequence shown here is derived from an EMBL/GenBank/DDBJ whole genome shotgun (WGS) entry which is preliminary data.</text>
</comment>
<evidence type="ECO:0000313" key="2">
    <source>
        <dbReference type="EMBL" id="OMD55260.1"/>
    </source>
</evidence>
<dbReference type="EMBL" id="MPTD01000002">
    <property type="protein sequence ID" value="OMD55260.1"/>
    <property type="molecule type" value="Genomic_DNA"/>
</dbReference>
<name>A0ABX3HXA0_9BACL</name>
<accession>A0ABX3HXA0</accession>
<dbReference type="RefSeq" id="WP_076298302.1">
    <property type="nucleotide sequence ID" value="NZ_MPTD01000002.1"/>
</dbReference>
<sequence>MSSQYDITQQFLNGGVVPADLVGQETVSKTYVDGKVGSQNAEIAVIAGLAATAQNTANVGVSAAGAAQSTATAAVGAAGVAQHTAEVAQATVDTHQVSTKAHDSLNITYSGPVSGASSVKQALDLTKQRVDNIVASGGESNIEIVDARQPATGEAYPVLGARLNNVDAQLADKTELEGYQYTEITTTEYGAHNTTYYITRIPNTDSKGQPIRLEHGISQDNMSGYSLETARSFATRHRATLAINAGIFNTSTGALQGTSIIDGTIVSKESSVFWRLGIKADNTLVLFQPSVTAQDIIDAGCPNCISAFYPLIINGASVGTEISSLIDNWADPYQRQIIAQISSTKEILIFSCNGKGVGGNVGLTYPQCIEILLAQGATLAYALDGGGSVSTVKSSVLVNQATDNRGYSERSVADFLYVTKDHPANFTDTLNRELGKIYKALADMKLMIPDTTDFSFNYINLENTLNADLTGIRTKLNGVNRTKMYLDLVRWAYYNYLTGKNIVEFNDAFKPGRFKMNELFYYAAPDNITSSNVQGITNLNDIKEENRVFVISANVSNTPVVGDGLCYTNYFSSSSCVQEYRPINNTKWKHRWFLGGSWGAWTDN</sequence>
<evidence type="ECO:0000313" key="3">
    <source>
        <dbReference type="Proteomes" id="UP000187313"/>
    </source>
</evidence>
<feature type="domain" description="Phosphodiester glycosidase" evidence="1">
    <location>
        <begin position="238"/>
        <end position="419"/>
    </location>
</feature>
<protein>
    <recommendedName>
        <fullName evidence="1">Phosphodiester glycosidase domain-containing protein</fullName>
    </recommendedName>
</protein>
<reference evidence="2 3" key="1">
    <citation type="submission" date="2016-10" db="EMBL/GenBank/DDBJ databases">
        <title>Paenibacillus species isolates.</title>
        <authorList>
            <person name="Beno S.M."/>
        </authorList>
    </citation>
    <scope>NUCLEOTIDE SEQUENCE [LARGE SCALE GENOMIC DNA]</scope>
    <source>
        <strain evidence="2 3">FSL R5-0923</strain>
    </source>
</reference>
<dbReference type="PANTHER" id="PTHR40446">
    <property type="entry name" value="N-ACETYLGLUCOSAMINE-1-PHOSPHODIESTER ALPHA-N-ACETYLGLUCOSAMINIDASE"/>
    <property type="match status" value="1"/>
</dbReference>
<dbReference type="Pfam" id="PF09992">
    <property type="entry name" value="NAGPA"/>
    <property type="match status" value="1"/>
</dbReference>
<dbReference type="Proteomes" id="UP000187313">
    <property type="component" value="Unassembled WGS sequence"/>
</dbReference>
<evidence type="ECO:0000259" key="1">
    <source>
        <dbReference type="Pfam" id="PF09992"/>
    </source>
</evidence>
<keyword evidence="3" id="KW-1185">Reference proteome</keyword>
<dbReference type="PANTHER" id="PTHR40446:SF2">
    <property type="entry name" value="N-ACETYLGLUCOSAMINE-1-PHOSPHODIESTER ALPHA-N-ACETYLGLUCOSAMINIDASE"/>
    <property type="match status" value="1"/>
</dbReference>